<gene>
    <name evidence="17" type="ORF">SAMN06265338_11187</name>
</gene>
<dbReference type="Pfam" id="PF00510">
    <property type="entry name" value="COX3"/>
    <property type="match status" value="1"/>
</dbReference>
<accession>A0A212S3B3</accession>
<keyword evidence="7 15" id="KW-1133">Transmembrane helix</keyword>
<evidence type="ECO:0000256" key="8">
    <source>
        <dbReference type="ARBA" id="ARBA00023136"/>
    </source>
</evidence>
<dbReference type="PANTHER" id="PTHR11403">
    <property type="entry name" value="CYTOCHROME C OXIDASE SUBUNIT III"/>
    <property type="match status" value="1"/>
</dbReference>
<evidence type="ECO:0000256" key="11">
    <source>
        <dbReference type="ARBA" id="ARBA00031884"/>
    </source>
</evidence>
<evidence type="ECO:0000256" key="7">
    <source>
        <dbReference type="ARBA" id="ARBA00022989"/>
    </source>
</evidence>
<name>A0A212S3B3_RHOAC</name>
<dbReference type="RefSeq" id="WP_088521851.1">
    <property type="nucleotide sequence ID" value="NZ_FYDG01000011.1"/>
</dbReference>
<dbReference type="GO" id="GO:0005886">
    <property type="term" value="C:plasma membrane"/>
    <property type="evidence" value="ECO:0007669"/>
    <property type="project" value="UniProtKB-SubCell"/>
</dbReference>
<evidence type="ECO:0000256" key="14">
    <source>
        <dbReference type="RuleBase" id="RU003376"/>
    </source>
</evidence>
<feature type="transmembrane region" description="Helical" evidence="15">
    <location>
        <begin position="121"/>
        <end position="139"/>
    </location>
</feature>
<protein>
    <recommendedName>
        <fullName evidence="4">Cytochrome bo(3) ubiquinol oxidase subunit 3</fullName>
    </recommendedName>
    <alternativeName>
        <fullName evidence="12">Cytochrome o ubiquinol oxidase subunit 3</fullName>
    </alternativeName>
    <alternativeName>
        <fullName evidence="10">Oxidase bo(3) subunit 3</fullName>
    </alternativeName>
    <alternativeName>
        <fullName evidence="13">Ubiquinol oxidase polypeptide III</fullName>
    </alternativeName>
    <alternativeName>
        <fullName evidence="11">Ubiquinol oxidase subunit 3</fullName>
    </alternativeName>
</protein>
<reference evidence="18" key="1">
    <citation type="submission" date="2017-06" db="EMBL/GenBank/DDBJ databases">
        <authorList>
            <person name="Varghese N."/>
            <person name="Submissions S."/>
        </authorList>
    </citation>
    <scope>NUCLEOTIDE SEQUENCE [LARGE SCALE GENOMIC DNA]</scope>
    <source>
        <strain evidence="18">DSM 137</strain>
    </source>
</reference>
<evidence type="ECO:0000256" key="10">
    <source>
        <dbReference type="ARBA" id="ARBA00030072"/>
    </source>
</evidence>
<evidence type="ECO:0000313" key="17">
    <source>
        <dbReference type="EMBL" id="SNB79654.1"/>
    </source>
</evidence>
<dbReference type="AlphaFoldDB" id="A0A212S3B3"/>
<evidence type="ECO:0000256" key="2">
    <source>
        <dbReference type="ARBA" id="ARBA00010581"/>
    </source>
</evidence>
<evidence type="ECO:0000256" key="4">
    <source>
        <dbReference type="ARBA" id="ARBA00014687"/>
    </source>
</evidence>
<dbReference type="Gene3D" id="1.20.120.80">
    <property type="entry name" value="Cytochrome c oxidase, subunit III, four-helix bundle"/>
    <property type="match status" value="1"/>
</dbReference>
<evidence type="ECO:0000256" key="3">
    <source>
        <dbReference type="ARBA" id="ARBA00011700"/>
    </source>
</evidence>
<evidence type="ECO:0000256" key="1">
    <source>
        <dbReference type="ARBA" id="ARBA00004651"/>
    </source>
</evidence>
<dbReference type="OrthoDB" id="9810850at2"/>
<dbReference type="InterPro" id="IPR000298">
    <property type="entry name" value="Cyt_c_oxidase-like_su3"/>
</dbReference>
<dbReference type="SUPFAM" id="SSF81452">
    <property type="entry name" value="Cytochrome c oxidase subunit III-like"/>
    <property type="match status" value="1"/>
</dbReference>
<evidence type="ECO:0000256" key="12">
    <source>
        <dbReference type="ARBA" id="ARBA00032189"/>
    </source>
</evidence>
<feature type="transmembrane region" description="Helical" evidence="15">
    <location>
        <begin position="86"/>
        <end position="109"/>
    </location>
</feature>
<comment type="subcellular location">
    <subcellularLocation>
        <location evidence="1 14">Cell membrane</location>
        <topology evidence="1 14">Multi-pass membrane protein</topology>
    </subcellularLocation>
</comment>
<organism evidence="17 18">
    <name type="scientific">Rhodoblastus acidophilus</name>
    <name type="common">Rhodopseudomonas acidophila</name>
    <dbReference type="NCBI Taxonomy" id="1074"/>
    <lineage>
        <taxon>Bacteria</taxon>
        <taxon>Pseudomonadati</taxon>
        <taxon>Pseudomonadota</taxon>
        <taxon>Alphaproteobacteria</taxon>
        <taxon>Hyphomicrobiales</taxon>
        <taxon>Rhodoblastaceae</taxon>
        <taxon>Rhodoblastus</taxon>
    </lineage>
</organism>
<evidence type="ECO:0000256" key="5">
    <source>
        <dbReference type="ARBA" id="ARBA00022475"/>
    </source>
</evidence>
<comment type="similarity">
    <text evidence="2 14">Belongs to the cytochrome c oxidase subunit 3 family.</text>
</comment>
<feature type="transmembrane region" description="Helical" evidence="15">
    <location>
        <begin position="159"/>
        <end position="183"/>
    </location>
</feature>
<dbReference type="GO" id="GO:0004129">
    <property type="term" value="F:cytochrome-c oxidase activity"/>
    <property type="evidence" value="ECO:0007669"/>
    <property type="project" value="InterPro"/>
</dbReference>
<comment type="function">
    <text evidence="9">Cytochrome bo(3) ubiquinol terminal oxidase is the component of the aerobic respiratory chain of E.coli that predominates when cells are grown at high aeration. Has proton pump activity across the membrane in addition to electron transfer, pumping 2 protons/electron.</text>
</comment>
<dbReference type="InterPro" id="IPR024791">
    <property type="entry name" value="Cyt_c/ubiquinol_Oxase_su3"/>
</dbReference>
<evidence type="ECO:0000256" key="6">
    <source>
        <dbReference type="ARBA" id="ARBA00022692"/>
    </source>
</evidence>
<dbReference type="PANTHER" id="PTHR11403:SF2">
    <property type="entry name" value="CYTOCHROME BO(3) UBIQUINOL OXIDASE SUBUNIT 3"/>
    <property type="match status" value="1"/>
</dbReference>
<dbReference type="InterPro" id="IPR013833">
    <property type="entry name" value="Cyt_c_oxidase_su3_a-hlx"/>
</dbReference>
<keyword evidence="5" id="KW-1003">Cell membrane</keyword>
<feature type="transmembrane region" description="Helical" evidence="15">
    <location>
        <begin position="39"/>
        <end position="62"/>
    </location>
</feature>
<keyword evidence="8 15" id="KW-0472">Membrane</keyword>
<evidence type="ECO:0000259" key="16">
    <source>
        <dbReference type="PROSITE" id="PS50253"/>
    </source>
</evidence>
<evidence type="ECO:0000256" key="9">
    <source>
        <dbReference type="ARBA" id="ARBA00025694"/>
    </source>
</evidence>
<proteinExistence type="inferred from homology"/>
<keyword evidence="6 14" id="KW-0812">Transmembrane</keyword>
<evidence type="ECO:0000256" key="15">
    <source>
        <dbReference type="SAM" id="Phobius"/>
    </source>
</evidence>
<keyword evidence="18" id="KW-1185">Reference proteome</keyword>
<dbReference type="FunFam" id="1.20.120.80:FF:000001">
    <property type="entry name" value="Cytochrome (Ubi)quinol oxidase subunit III"/>
    <property type="match status" value="1"/>
</dbReference>
<feature type="transmembrane region" description="Helical" evidence="15">
    <location>
        <begin position="217"/>
        <end position="237"/>
    </location>
</feature>
<evidence type="ECO:0000256" key="13">
    <source>
        <dbReference type="ARBA" id="ARBA00032717"/>
    </source>
</evidence>
<dbReference type="PROSITE" id="PS50253">
    <property type="entry name" value="COX3"/>
    <property type="match status" value="1"/>
</dbReference>
<comment type="subunit">
    <text evidence="3">Heterooctamer of two A chains, two B chains, two C chains and two D chains.</text>
</comment>
<dbReference type="GO" id="GO:0019646">
    <property type="term" value="P:aerobic electron transport chain"/>
    <property type="evidence" value="ECO:0007669"/>
    <property type="project" value="InterPro"/>
</dbReference>
<dbReference type="Proteomes" id="UP000198418">
    <property type="component" value="Unassembled WGS sequence"/>
</dbReference>
<dbReference type="InterPro" id="IPR035973">
    <property type="entry name" value="Cyt_c_oxidase_su3-like_sf"/>
</dbReference>
<sequence length="238" mass="26890">MSTDLTAGPQEEKKQGLQLMADDWSADKRVFRGVTWGKAMMWVFILGDAFIFACFILGYLAVRETTTEAWPNTAEVFTLHVGGKPIPLLLIIVMTFLLDSSSGTMALAINAAHRRERKKCAALLLATVLLGLTFVALQATEWTNLIREGLRPWHNDWGAPQFGSSFFLLTGFHGVHVTVGLLFMANIARKVARGDFDTGRRGFFTGRRGRYESVEIMGLYWHFVDLVWVFIFALFYLW</sequence>
<evidence type="ECO:0000313" key="18">
    <source>
        <dbReference type="Proteomes" id="UP000198418"/>
    </source>
</evidence>
<dbReference type="EMBL" id="FYDG01000011">
    <property type="protein sequence ID" value="SNB79654.1"/>
    <property type="molecule type" value="Genomic_DNA"/>
</dbReference>
<feature type="domain" description="Heme-copper oxidase subunit III family profile" evidence="16">
    <location>
        <begin position="41"/>
        <end position="238"/>
    </location>
</feature>